<dbReference type="SUPFAM" id="SSF52113">
    <property type="entry name" value="BRCT domain"/>
    <property type="match status" value="1"/>
</dbReference>
<feature type="active site" description="N6-AMP-lysine intermediate" evidence="13">
    <location>
        <position position="115"/>
    </location>
</feature>
<dbReference type="Pfam" id="PF01653">
    <property type="entry name" value="DNA_ligase_aden"/>
    <property type="match status" value="1"/>
</dbReference>
<feature type="binding site" evidence="13">
    <location>
        <position position="136"/>
    </location>
    <ligand>
        <name>NAD(+)</name>
        <dbReference type="ChEBI" id="CHEBI:57540"/>
    </ligand>
</feature>
<dbReference type="Gene3D" id="3.30.470.30">
    <property type="entry name" value="DNA ligase/mRNA capping enzyme"/>
    <property type="match status" value="1"/>
</dbReference>
<keyword evidence="13" id="KW-0464">Manganese</keyword>
<feature type="binding site" evidence="13">
    <location>
        <position position="322"/>
    </location>
    <ligand>
        <name>NAD(+)</name>
        <dbReference type="ChEBI" id="CHEBI:57540"/>
    </ligand>
</feature>
<dbReference type="Gene3D" id="3.40.50.10190">
    <property type="entry name" value="BRCT domain"/>
    <property type="match status" value="1"/>
</dbReference>
<feature type="binding site" evidence="13">
    <location>
        <position position="441"/>
    </location>
    <ligand>
        <name>Zn(2+)</name>
        <dbReference type="ChEBI" id="CHEBI:29105"/>
    </ligand>
</feature>
<evidence type="ECO:0000256" key="2">
    <source>
        <dbReference type="ARBA" id="ARBA00013308"/>
    </source>
</evidence>
<evidence type="ECO:0000256" key="12">
    <source>
        <dbReference type="ARBA" id="ARBA00060881"/>
    </source>
</evidence>
<dbReference type="GO" id="GO:0006260">
    <property type="term" value="P:DNA replication"/>
    <property type="evidence" value="ECO:0007669"/>
    <property type="project" value="UniProtKB-KW"/>
</dbReference>
<organism evidence="17 18">
    <name type="scientific">Lawsonella clevelandensis</name>
    <dbReference type="NCBI Taxonomy" id="1528099"/>
    <lineage>
        <taxon>Bacteria</taxon>
        <taxon>Bacillati</taxon>
        <taxon>Actinomycetota</taxon>
        <taxon>Actinomycetes</taxon>
        <taxon>Mycobacteriales</taxon>
        <taxon>Lawsonellaceae</taxon>
        <taxon>Lawsonella</taxon>
    </lineage>
</organism>
<comment type="function">
    <text evidence="13">DNA ligase that catalyzes the formation of phosphodiester linkages between 5'-phosphoryl and 3'-hydroxyl groups in double-stranded DNA using NAD as a coenzyme and as the energy source for the reaction. It is essential for DNA replication and repair of damaged DNA.</text>
</comment>
<feature type="binding site" evidence="13">
    <location>
        <position position="435"/>
    </location>
    <ligand>
        <name>Zn(2+)</name>
        <dbReference type="ChEBI" id="CHEBI:29105"/>
    </ligand>
</feature>
<dbReference type="InterPro" id="IPR010994">
    <property type="entry name" value="RuvA_2-like"/>
</dbReference>
<feature type="binding site" evidence="13">
    <location>
        <position position="113"/>
    </location>
    <ligand>
        <name>NAD(+)</name>
        <dbReference type="ChEBI" id="CHEBI:57540"/>
    </ligand>
</feature>
<dbReference type="InterPro" id="IPR004149">
    <property type="entry name" value="Znf_DNAligase_C4"/>
</dbReference>
<dbReference type="InterPro" id="IPR013839">
    <property type="entry name" value="DNAligase_adenylation"/>
</dbReference>
<reference evidence="17 18" key="1">
    <citation type="submission" date="2017-08" db="EMBL/GenBank/DDBJ databases">
        <title>Infants hospitalized years apart are colonized by the same room-sourced microbial strains.</title>
        <authorList>
            <person name="Brooks B."/>
            <person name="Olm M.R."/>
            <person name="Firek B.A."/>
            <person name="Baker R."/>
            <person name="Thomas B.C."/>
            <person name="Morowitz M.J."/>
            <person name="Banfield J.F."/>
        </authorList>
    </citation>
    <scope>NUCLEOTIDE SEQUENCE [LARGE SCALE GENOMIC DNA]</scope>
    <source>
        <strain evidence="17">S2_006_000_R1_57</strain>
    </source>
</reference>
<feature type="binding site" evidence="13">
    <location>
        <begin position="83"/>
        <end position="84"/>
    </location>
    <ligand>
        <name>NAD(+)</name>
        <dbReference type="ChEBI" id="CHEBI:57540"/>
    </ligand>
</feature>
<dbReference type="InterPro" id="IPR036420">
    <property type="entry name" value="BRCT_dom_sf"/>
</dbReference>
<dbReference type="InterPro" id="IPR013840">
    <property type="entry name" value="DNAligase_N"/>
</dbReference>
<dbReference type="Pfam" id="PF03120">
    <property type="entry name" value="OB_DNA_ligase"/>
    <property type="match status" value="1"/>
</dbReference>
<feature type="region of interest" description="Disordered" evidence="15">
    <location>
        <begin position="201"/>
        <end position="220"/>
    </location>
</feature>
<keyword evidence="3 13" id="KW-0436">Ligase</keyword>
<dbReference type="FunFam" id="1.10.287.610:FF:000002">
    <property type="entry name" value="DNA ligase"/>
    <property type="match status" value="1"/>
</dbReference>
<dbReference type="PROSITE" id="PS50172">
    <property type="entry name" value="BRCT"/>
    <property type="match status" value="1"/>
</dbReference>
<keyword evidence="8 13" id="KW-0460">Magnesium</keyword>
<evidence type="ECO:0000256" key="11">
    <source>
        <dbReference type="ARBA" id="ARBA00034005"/>
    </source>
</evidence>
<accession>A0A2W5KKJ0</accession>
<evidence type="ECO:0000256" key="10">
    <source>
        <dbReference type="ARBA" id="ARBA00023204"/>
    </source>
</evidence>
<dbReference type="NCBIfam" id="NF005932">
    <property type="entry name" value="PRK07956.1"/>
    <property type="match status" value="1"/>
</dbReference>
<dbReference type="FunFam" id="3.30.470.30:FF:000001">
    <property type="entry name" value="DNA ligase"/>
    <property type="match status" value="1"/>
</dbReference>
<dbReference type="SUPFAM" id="SSF47781">
    <property type="entry name" value="RuvA domain 2-like"/>
    <property type="match status" value="1"/>
</dbReference>
<dbReference type="GO" id="GO:0046872">
    <property type="term" value="F:metal ion binding"/>
    <property type="evidence" value="ECO:0007669"/>
    <property type="project" value="UniProtKB-KW"/>
</dbReference>
<keyword evidence="10 13" id="KW-0234">DNA repair</keyword>
<evidence type="ECO:0000256" key="8">
    <source>
        <dbReference type="ARBA" id="ARBA00022842"/>
    </source>
</evidence>
<dbReference type="PANTHER" id="PTHR23389:SF9">
    <property type="entry name" value="DNA LIGASE"/>
    <property type="match status" value="1"/>
</dbReference>
<comment type="caution">
    <text evidence="17">The sequence shown here is derived from an EMBL/GenBank/DDBJ whole genome shotgun (WGS) entry which is preliminary data.</text>
</comment>
<dbReference type="InterPro" id="IPR041663">
    <property type="entry name" value="DisA/LigA_HHH"/>
</dbReference>
<feature type="binding site" evidence="13">
    <location>
        <position position="298"/>
    </location>
    <ligand>
        <name>NAD(+)</name>
        <dbReference type="ChEBI" id="CHEBI:57540"/>
    </ligand>
</feature>
<evidence type="ECO:0000259" key="16">
    <source>
        <dbReference type="PROSITE" id="PS50172"/>
    </source>
</evidence>
<dbReference type="FunFam" id="2.40.50.140:FF:000012">
    <property type="entry name" value="DNA ligase"/>
    <property type="match status" value="1"/>
</dbReference>
<feature type="binding site" evidence="13">
    <location>
        <position position="176"/>
    </location>
    <ligand>
        <name>NAD(+)</name>
        <dbReference type="ChEBI" id="CHEBI:57540"/>
    </ligand>
</feature>
<dbReference type="Gene3D" id="2.40.50.140">
    <property type="entry name" value="Nucleic acid-binding proteins"/>
    <property type="match status" value="1"/>
</dbReference>
<evidence type="ECO:0000256" key="3">
    <source>
        <dbReference type="ARBA" id="ARBA00022598"/>
    </source>
</evidence>
<evidence type="ECO:0000256" key="14">
    <source>
        <dbReference type="RuleBase" id="RU000618"/>
    </source>
</evidence>
<dbReference type="GO" id="GO:0003911">
    <property type="term" value="F:DNA ligase (NAD+) activity"/>
    <property type="evidence" value="ECO:0007669"/>
    <property type="project" value="UniProtKB-UniRule"/>
</dbReference>
<dbReference type="Gene3D" id="1.10.287.610">
    <property type="entry name" value="Helix hairpin bin"/>
    <property type="match status" value="1"/>
</dbReference>
<dbReference type="PROSITE" id="PS01056">
    <property type="entry name" value="DNA_LIGASE_N2"/>
    <property type="match status" value="1"/>
</dbReference>
<dbReference type="InterPro" id="IPR033136">
    <property type="entry name" value="DNA_ligase_CS"/>
</dbReference>
<dbReference type="SUPFAM" id="SSF56091">
    <property type="entry name" value="DNA ligase/mRNA capping enzyme, catalytic domain"/>
    <property type="match status" value="1"/>
</dbReference>
<evidence type="ECO:0000313" key="18">
    <source>
        <dbReference type="Proteomes" id="UP000248606"/>
    </source>
</evidence>
<dbReference type="Proteomes" id="UP000248606">
    <property type="component" value="Unassembled WGS sequence"/>
</dbReference>
<keyword evidence="4 13" id="KW-0235">DNA replication</keyword>
<dbReference type="InterPro" id="IPR001679">
    <property type="entry name" value="DNA_ligase"/>
</dbReference>
<feature type="domain" description="BRCT" evidence="16">
    <location>
        <begin position="631"/>
        <end position="701"/>
    </location>
</feature>
<feature type="binding site" evidence="13">
    <location>
        <position position="416"/>
    </location>
    <ligand>
        <name>Zn(2+)</name>
        <dbReference type="ChEBI" id="CHEBI:29105"/>
    </ligand>
</feature>
<dbReference type="Gene3D" id="6.20.10.30">
    <property type="match status" value="1"/>
</dbReference>
<sequence>MIDSTIQQRWNELADTVRDHQFRYYVMNSPIIADSEFDKLFYELVALEDEYPELRTPNSPTQLVGGGFETTFQSVEHPERMLSLDDVFSPEELTEWLTRLENEVGTHQEYLTELKIDGAAIDLVYRNGVLDRAATRGDGRVGEDITLNARTIVDIPTHLRENPDYPIPALLEVRGEVFFALDDFAALNERIINEAAEADRKPKPFANPRNAAAGSLRQKDPAEVARRHLRMICHGLGKTEGFHPTTQWEAYQAMASWGLHVSDKTECVHGIDEVLNKMRYWGEHRAESEHETDGLVVKLNNIAEQRRLGATSRVPRWAVAYKYPPEEAITKLLDIRVSVGRTGRVTPYAFMEPVTVAGSTVSNATLHNQFEVKRKGVLIGDQVVIRKAGEVIPEVLGPIVDARTGEEKEFIFPTHCPECGALLAPEKESDQDWRCPNTHGCPAQLRERLFYLASRAALDIEALGEKGARDLYERNILHDEGDLFTITAADLLKTQQYTRRAPRNVDTDPKYAHTAVGEVDGQRVILSKTGEKLLQNLEEAKERPLWRILVALSIRHVGPTAARSLATAFGSLQKIQHLAMSGEVATLSEVEGVGGIIADSLVEWFSIEWHRDIVDKWAAAGVRMEDSHEEDQPHTLEGLTVVATGSLEGFTRDSVKEAIVSHGGKAASSVSKKTDYVVAGAHAGSKLTKAEALGIPVLNEEEFVVLLHGGEAALKEKRA</sequence>
<dbReference type="InterPro" id="IPR001357">
    <property type="entry name" value="BRCT_dom"/>
</dbReference>
<dbReference type="Gene3D" id="1.10.150.20">
    <property type="entry name" value="5' to 3' exonuclease, C-terminal subdomain"/>
    <property type="match status" value="2"/>
</dbReference>
<dbReference type="PIRSF" id="PIRSF001604">
    <property type="entry name" value="LigA"/>
    <property type="match status" value="1"/>
</dbReference>
<evidence type="ECO:0000313" key="17">
    <source>
        <dbReference type="EMBL" id="PZP89759.1"/>
    </source>
</evidence>
<dbReference type="EMBL" id="QFOZ01000001">
    <property type="protein sequence ID" value="PZP89759.1"/>
    <property type="molecule type" value="Genomic_DNA"/>
</dbReference>
<evidence type="ECO:0000256" key="6">
    <source>
        <dbReference type="ARBA" id="ARBA00022763"/>
    </source>
</evidence>
<feature type="binding site" evidence="13">
    <location>
        <begin position="34"/>
        <end position="38"/>
    </location>
    <ligand>
        <name>NAD(+)</name>
        <dbReference type="ChEBI" id="CHEBI:57540"/>
    </ligand>
</feature>
<dbReference type="InterPro" id="IPR018239">
    <property type="entry name" value="DNA_ligase_AS"/>
</dbReference>
<protein>
    <recommendedName>
        <fullName evidence="2 13">DNA ligase</fullName>
        <ecNumber evidence="1 13">6.5.1.2</ecNumber>
    </recommendedName>
    <alternativeName>
        <fullName evidence="13">Polydeoxyribonucleotide synthase [NAD(+)]</fullName>
    </alternativeName>
</protein>
<dbReference type="Pfam" id="PF00533">
    <property type="entry name" value="BRCT"/>
    <property type="match status" value="1"/>
</dbReference>
<dbReference type="FunFam" id="3.40.50.10190:FF:000054">
    <property type="entry name" value="DNA ligase"/>
    <property type="match status" value="1"/>
</dbReference>
<keyword evidence="9 13" id="KW-0520">NAD</keyword>
<dbReference type="AlphaFoldDB" id="A0A2W5KKJ0"/>
<dbReference type="Pfam" id="PF03119">
    <property type="entry name" value="DNA_ligase_ZBD"/>
    <property type="match status" value="1"/>
</dbReference>
<dbReference type="RefSeq" id="WP_290595459.1">
    <property type="nucleotide sequence ID" value="NZ_CAKZIO010000003.1"/>
</dbReference>
<dbReference type="PANTHER" id="PTHR23389">
    <property type="entry name" value="CHROMOSOME TRANSMISSION FIDELITY FACTOR 18"/>
    <property type="match status" value="1"/>
</dbReference>
<dbReference type="CDD" id="cd17748">
    <property type="entry name" value="BRCT_DNA_ligase_like"/>
    <property type="match status" value="1"/>
</dbReference>
<proteinExistence type="inferred from homology"/>
<comment type="cofactor">
    <cofactor evidence="13">
        <name>Mg(2+)</name>
        <dbReference type="ChEBI" id="CHEBI:18420"/>
    </cofactor>
    <cofactor evidence="13">
        <name>Mn(2+)</name>
        <dbReference type="ChEBI" id="CHEBI:29035"/>
    </cofactor>
</comment>
<evidence type="ECO:0000256" key="1">
    <source>
        <dbReference type="ARBA" id="ARBA00012722"/>
    </source>
</evidence>
<dbReference type="GO" id="GO:0005829">
    <property type="term" value="C:cytosol"/>
    <property type="evidence" value="ECO:0007669"/>
    <property type="project" value="TreeGrafter"/>
</dbReference>
<name>A0A2W5KKJ0_9ACTN</name>
<dbReference type="InterPro" id="IPR004150">
    <property type="entry name" value="NAD_DNA_ligase_OB"/>
</dbReference>
<dbReference type="NCBIfam" id="TIGR00575">
    <property type="entry name" value="dnlj"/>
    <property type="match status" value="1"/>
</dbReference>
<keyword evidence="5 13" id="KW-0479">Metal-binding</keyword>
<dbReference type="InterPro" id="IPR012340">
    <property type="entry name" value="NA-bd_OB-fold"/>
</dbReference>
<evidence type="ECO:0000256" key="15">
    <source>
        <dbReference type="SAM" id="MobiDB-lite"/>
    </source>
</evidence>
<dbReference type="SUPFAM" id="SSF50249">
    <property type="entry name" value="Nucleic acid-binding proteins"/>
    <property type="match status" value="1"/>
</dbReference>
<feature type="binding site" evidence="13">
    <location>
        <position position="419"/>
    </location>
    <ligand>
        <name>Zn(2+)</name>
        <dbReference type="ChEBI" id="CHEBI:29105"/>
    </ligand>
</feature>
<dbReference type="HAMAP" id="MF_01588">
    <property type="entry name" value="DNA_ligase_A"/>
    <property type="match status" value="1"/>
</dbReference>
<evidence type="ECO:0000256" key="7">
    <source>
        <dbReference type="ARBA" id="ARBA00022833"/>
    </source>
</evidence>
<dbReference type="Pfam" id="PF12826">
    <property type="entry name" value="HHH_2"/>
    <property type="match status" value="1"/>
</dbReference>
<dbReference type="SMART" id="SM00292">
    <property type="entry name" value="BRCT"/>
    <property type="match status" value="1"/>
</dbReference>
<dbReference type="SMART" id="SM00532">
    <property type="entry name" value="LIGANc"/>
    <property type="match status" value="1"/>
</dbReference>
<gene>
    <name evidence="13" type="primary">ligA</name>
    <name evidence="17" type="ORF">DI579_00905</name>
</gene>
<dbReference type="CDD" id="cd00114">
    <property type="entry name" value="LIGANc"/>
    <property type="match status" value="1"/>
</dbReference>
<keyword evidence="6 13" id="KW-0227">DNA damage</keyword>
<dbReference type="PROSITE" id="PS01055">
    <property type="entry name" value="DNA_LIGASE_N1"/>
    <property type="match status" value="1"/>
</dbReference>
<comment type="similarity">
    <text evidence="12 13">Belongs to the NAD-dependent DNA ligase family. LigA subfamily.</text>
</comment>
<evidence type="ECO:0000256" key="9">
    <source>
        <dbReference type="ARBA" id="ARBA00023027"/>
    </source>
</evidence>
<dbReference type="EC" id="6.5.1.2" evidence="1 13"/>
<evidence type="ECO:0000256" key="13">
    <source>
        <dbReference type="HAMAP-Rule" id="MF_01588"/>
    </source>
</evidence>
<comment type="catalytic activity">
    <reaction evidence="11 13 14">
        <text>NAD(+) + (deoxyribonucleotide)n-3'-hydroxyl + 5'-phospho-(deoxyribonucleotide)m = (deoxyribonucleotide)n+m + AMP + beta-nicotinamide D-nucleotide.</text>
        <dbReference type="EC" id="6.5.1.2"/>
    </reaction>
</comment>
<dbReference type="GO" id="GO:0006281">
    <property type="term" value="P:DNA repair"/>
    <property type="evidence" value="ECO:0007669"/>
    <property type="project" value="UniProtKB-KW"/>
</dbReference>
<evidence type="ECO:0000256" key="4">
    <source>
        <dbReference type="ARBA" id="ARBA00022705"/>
    </source>
</evidence>
<keyword evidence="7 13" id="KW-0862">Zinc</keyword>
<evidence type="ECO:0000256" key="5">
    <source>
        <dbReference type="ARBA" id="ARBA00022723"/>
    </source>
</evidence>